<evidence type="ECO:0000313" key="3">
    <source>
        <dbReference type="EMBL" id="MDR6868650.1"/>
    </source>
</evidence>
<organism evidence="3 4">
    <name type="scientific">Microbacterium resistens</name>
    <dbReference type="NCBI Taxonomy" id="156977"/>
    <lineage>
        <taxon>Bacteria</taxon>
        <taxon>Bacillati</taxon>
        <taxon>Actinomycetota</taxon>
        <taxon>Actinomycetes</taxon>
        <taxon>Micrococcales</taxon>
        <taxon>Microbacteriaceae</taxon>
        <taxon>Microbacterium</taxon>
    </lineage>
</organism>
<reference evidence="3 4" key="1">
    <citation type="submission" date="2023-07" db="EMBL/GenBank/DDBJ databases">
        <title>Sorghum-associated microbial communities from plants grown in Nebraska, USA.</title>
        <authorList>
            <person name="Schachtman D."/>
        </authorList>
    </citation>
    <scope>NUCLEOTIDE SEQUENCE [LARGE SCALE GENOMIC DNA]</scope>
    <source>
        <strain evidence="3 4">2980</strain>
    </source>
</reference>
<name>A0ABU1SGD2_9MICO</name>
<accession>A0ABU1SGD2</accession>
<dbReference type="RefSeq" id="WP_310022678.1">
    <property type="nucleotide sequence ID" value="NZ_JAVDUM010000016.1"/>
</dbReference>
<keyword evidence="2" id="KW-0732">Signal</keyword>
<feature type="compositionally biased region" description="Gly residues" evidence="1">
    <location>
        <begin position="275"/>
        <end position="310"/>
    </location>
</feature>
<evidence type="ECO:0000256" key="2">
    <source>
        <dbReference type="SAM" id="SignalP"/>
    </source>
</evidence>
<feature type="signal peptide" evidence="2">
    <location>
        <begin position="1"/>
        <end position="35"/>
    </location>
</feature>
<evidence type="ECO:0000256" key="1">
    <source>
        <dbReference type="SAM" id="MobiDB-lite"/>
    </source>
</evidence>
<dbReference type="SUPFAM" id="SSF53955">
    <property type="entry name" value="Lysozyme-like"/>
    <property type="match status" value="1"/>
</dbReference>
<feature type="chain" id="PRO_5045291522" evidence="2">
    <location>
        <begin position="36"/>
        <end position="421"/>
    </location>
</feature>
<protein>
    <submittedName>
        <fullName evidence="3">Membrane protein YgcG</fullName>
    </submittedName>
</protein>
<dbReference type="EMBL" id="JAVDUM010000016">
    <property type="protein sequence ID" value="MDR6868650.1"/>
    <property type="molecule type" value="Genomic_DNA"/>
</dbReference>
<proteinExistence type="predicted"/>
<gene>
    <name evidence="3" type="ORF">J2Y69_003274</name>
</gene>
<comment type="caution">
    <text evidence="3">The sequence shown here is derived from an EMBL/GenBank/DDBJ whole genome shotgun (WGS) entry which is preliminary data.</text>
</comment>
<sequence length="421" mass="43651">MRTRARIERKRMAGGAAALAVAAVLTLLSPAAASADDYPSWDDVLAAQGNEQATQTQVARIETALATAQAQSAAASRLALDTAGAATTVRAQADAAAARASTLAAQADQAQTAFEDARKNTAEIVSGRLRLEAASPLAIRLLTTTDPDGLLARLGTLDRLDTTWATIARAAQSSAAVASSLRTQAQDAERARTALAAEAEQKASAARDAAAKEAQAVSGLQGHIDTLYAQLAALKNTTADVERRFQIGQQIAEQERQRQEEERRRQEQAPPPAQPGGGSGDSGGGDSGGGDSGGGDSGGGNPGGGNGGGSTPDPGWGVIVDPGDAQAYARDRLGAYGWSSDQFECLRLLWNRESGWRANALNPDSGAYGIPQALPAEKMAAAGPDWRTNGRTQVDWGLGYIADRYASPCGAWQHSENTGWY</sequence>
<feature type="region of interest" description="Disordered" evidence="1">
    <location>
        <begin position="252"/>
        <end position="322"/>
    </location>
</feature>
<keyword evidence="4" id="KW-1185">Reference proteome</keyword>
<dbReference type="InterPro" id="IPR023346">
    <property type="entry name" value="Lysozyme-like_dom_sf"/>
</dbReference>
<dbReference type="Proteomes" id="UP001259347">
    <property type="component" value="Unassembled WGS sequence"/>
</dbReference>
<feature type="compositionally biased region" description="Basic and acidic residues" evidence="1">
    <location>
        <begin position="253"/>
        <end position="267"/>
    </location>
</feature>
<evidence type="ECO:0000313" key="4">
    <source>
        <dbReference type="Proteomes" id="UP001259347"/>
    </source>
</evidence>